<dbReference type="AlphaFoldDB" id="A0AAY4EIR7"/>
<keyword evidence="5" id="KW-0963">Cytoplasm</keyword>
<comment type="subunit">
    <text evidence="10">Homodimer. May form heterooligomers with other PACSINs. Interacts (via SH3 domain) with DNM1, SYNJ1 and WASL. Interacts with TRPV4.</text>
</comment>
<feature type="compositionally biased region" description="Basic and acidic residues" evidence="14">
    <location>
        <begin position="333"/>
        <end position="349"/>
    </location>
</feature>
<proteinExistence type="predicted"/>
<dbReference type="InterPro" id="IPR001060">
    <property type="entry name" value="FCH_dom"/>
</dbReference>
<dbReference type="GO" id="GO:0005768">
    <property type="term" value="C:endosome"/>
    <property type="evidence" value="ECO:0007669"/>
    <property type="project" value="TreeGrafter"/>
</dbReference>
<evidence type="ECO:0000259" key="16">
    <source>
        <dbReference type="PROSITE" id="PS51741"/>
    </source>
</evidence>
<evidence type="ECO:0000256" key="1">
    <source>
        <dbReference type="ARBA" id="ARBA00004413"/>
    </source>
</evidence>
<feature type="region of interest" description="Disordered" evidence="14">
    <location>
        <begin position="164"/>
        <end position="185"/>
    </location>
</feature>
<dbReference type="CDD" id="cd11997">
    <property type="entry name" value="SH3_PACSIN3"/>
    <property type="match status" value="1"/>
</dbReference>
<keyword evidence="18" id="KW-1185">Reference proteome</keyword>
<organism evidence="17 18">
    <name type="scientific">Denticeps clupeoides</name>
    <name type="common">denticle herring</name>
    <dbReference type="NCBI Taxonomy" id="299321"/>
    <lineage>
        <taxon>Eukaryota</taxon>
        <taxon>Metazoa</taxon>
        <taxon>Chordata</taxon>
        <taxon>Craniata</taxon>
        <taxon>Vertebrata</taxon>
        <taxon>Euteleostomi</taxon>
        <taxon>Actinopterygii</taxon>
        <taxon>Neopterygii</taxon>
        <taxon>Teleostei</taxon>
        <taxon>Clupei</taxon>
        <taxon>Clupeiformes</taxon>
        <taxon>Denticipitoidei</taxon>
        <taxon>Denticipitidae</taxon>
        <taxon>Denticeps</taxon>
    </lineage>
</organism>
<evidence type="ECO:0000256" key="6">
    <source>
        <dbReference type="ARBA" id="ARBA00022553"/>
    </source>
</evidence>
<dbReference type="Gene3D" id="1.20.1270.60">
    <property type="entry name" value="Arfaptin homology (AH) domain/BAR domain"/>
    <property type="match status" value="1"/>
</dbReference>
<evidence type="ECO:0000256" key="11">
    <source>
        <dbReference type="PROSITE-ProRule" id="PRU00192"/>
    </source>
</evidence>
<dbReference type="Gene3D" id="2.30.30.40">
    <property type="entry name" value="SH3 Domains"/>
    <property type="match status" value="1"/>
</dbReference>
<evidence type="ECO:0000256" key="2">
    <source>
        <dbReference type="ARBA" id="ARBA00004496"/>
    </source>
</evidence>
<dbReference type="InterPro" id="IPR001452">
    <property type="entry name" value="SH3_domain"/>
</dbReference>
<evidence type="ECO:0000256" key="13">
    <source>
        <dbReference type="SAM" id="Coils"/>
    </source>
</evidence>
<dbReference type="Ensembl" id="ENSDCDT00010068201.1">
    <property type="protein sequence ID" value="ENSDCDP00010057517.1"/>
    <property type="gene ID" value="ENSDCDG00010032552.1"/>
</dbReference>
<evidence type="ECO:0000256" key="7">
    <source>
        <dbReference type="ARBA" id="ARBA00023054"/>
    </source>
</evidence>
<dbReference type="Pfam" id="PF14604">
    <property type="entry name" value="SH3_9"/>
    <property type="match status" value="1"/>
</dbReference>
<evidence type="ECO:0000256" key="4">
    <source>
        <dbReference type="ARBA" id="ARBA00022475"/>
    </source>
</evidence>
<keyword evidence="3 11" id="KW-0728">SH3 domain</keyword>
<comment type="function">
    <text evidence="9">Plays a role in endocytosis and regulates internalization of plasma membrane proteins. Overexpression impairs internalization of SLC2A1/GLUT1 and TRPV4 and increases the levels of SLC2A1/GLUT1 and TRPV4 at the cell membrane. Inhibits the TRPV4 calcium channel activity.</text>
</comment>
<dbReference type="PROSITE" id="PS51741">
    <property type="entry name" value="F_BAR"/>
    <property type="match status" value="1"/>
</dbReference>
<feature type="region of interest" description="Disordered" evidence="14">
    <location>
        <begin position="333"/>
        <end position="354"/>
    </location>
</feature>
<dbReference type="InterPro" id="IPR031160">
    <property type="entry name" value="F_BAR_dom"/>
</dbReference>
<evidence type="ECO:0000256" key="8">
    <source>
        <dbReference type="ARBA" id="ARBA00023136"/>
    </source>
</evidence>
<evidence type="ECO:0000256" key="14">
    <source>
        <dbReference type="SAM" id="MobiDB-lite"/>
    </source>
</evidence>
<dbReference type="SMART" id="SM00055">
    <property type="entry name" value="FCH"/>
    <property type="match status" value="1"/>
</dbReference>
<dbReference type="FunFam" id="1.20.1270.60:FF:000009">
    <property type="entry name" value="Protein kinase C and casein kinase substrate in neurons 2"/>
    <property type="match status" value="1"/>
</dbReference>
<dbReference type="FunFam" id="2.30.30.40:FF:000014">
    <property type="entry name" value="Kinase C and casein kinase substrate in neurons protein"/>
    <property type="match status" value="1"/>
</dbReference>
<dbReference type="SUPFAM" id="SSF50044">
    <property type="entry name" value="SH3-domain"/>
    <property type="match status" value="1"/>
</dbReference>
<dbReference type="Pfam" id="PF00611">
    <property type="entry name" value="FCH"/>
    <property type="match status" value="1"/>
</dbReference>
<protein>
    <recommendedName>
        <fullName evidence="19">Protein kinase C and casein kinase substrate in neurons protein 3</fullName>
    </recommendedName>
</protein>
<name>A0AAY4EIR7_9TELE</name>
<feature type="domain" description="SH3" evidence="15">
    <location>
        <begin position="363"/>
        <end position="424"/>
    </location>
</feature>
<evidence type="ECO:0000256" key="12">
    <source>
        <dbReference type="PROSITE-ProRule" id="PRU01077"/>
    </source>
</evidence>
<reference evidence="17" key="2">
    <citation type="submission" date="2025-08" db="UniProtKB">
        <authorList>
            <consortium name="Ensembl"/>
        </authorList>
    </citation>
    <scope>IDENTIFICATION</scope>
</reference>
<evidence type="ECO:0000313" key="18">
    <source>
        <dbReference type="Proteomes" id="UP000694580"/>
    </source>
</evidence>
<reference evidence="17" key="3">
    <citation type="submission" date="2025-09" db="UniProtKB">
        <authorList>
            <consortium name="Ensembl"/>
        </authorList>
    </citation>
    <scope>IDENTIFICATION</scope>
</reference>
<dbReference type="PROSITE" id="PS50002">
    <property type="entry name" value="SH3"/>
    <property type="match status" value="1"/>
</dbReference>
<evidence type="ECO:0000256" key="10">
    <source>
        <dbReference type="ARBA" id="ARBA00064966"/>
    </source>
</evidence>
<dbReference type="GO" id="GO:0007010">
    <property type="term" value="P:cytoskeleton organization"/>
    <property type="evidence" value="ECO:0007669"/>
    <property type="project" value="TreeGrafter"/>
</dbReference>
<gene>
    <name evidence="17" type="primary">PACSIN3</name>
</gene>
<evidence type="ECO:0008006" key="19">
    <source>
        <dbReference type="Google" id="ProtNLM"/>
    </source>
</evidence>
<dbReference type="PANTHER" id="PTHR23065:SF18">
    <property type="entry name" value="PROTEIN KINASE C AND CASEIN KINASE SUBSTRATE IN NEURONS PROTEIN 3"/>
    <property type="match status" value="1"/>
</dbReference>
<feature type="coiled-coil region" evidence="13">
    <location>
        <begin position="185"/>
        <end position="216"/>
    </location>
</feature>
<accession>A0AAY4EIR7</accession>
<feature type="domain" description="F-BAR" evidence="16">
    <location>
        <begin position="10"/>
        <end position="280"/>
    </location>
</feature>
<keyword evidence="8" id="KW-0472">Membrane</keyword>
<evidence type="ECO:0000256" key="5">
    <source>
        <dbReference type="ARBA" id="ARBA00022490"/>
    </source>
</evidence>
<evidence type="ECO:0000256" key="3">
    <source>
        <dbReference type="ARBA" id="ARBA00022443"/>
    </source>
</evidence>
<keyword evidence="4" id="KW-1003">Cell membrane</keyword>
<dbReference type="GO" id="GO:0030100">
    <property type="term" value="P:regulation of endocytosis"/>
    <property type="evidence" value="ECO:0007669"/>
    <property type="project" value="TreeGrafter"/>
</dbReference>
<dbReference type="InterPro" id="IPR027267">
    <property type="entry name" value="AH/BAR_dom_sf"/>
</dbReference>
<dbReference type="InterPro" id="IPR036028">
    <property type="entry name" value="SH3-like_dom_sf"/>
</dbReference>
<dbReference type="PRINTS" id="PR00452">
    <property type="entry name" value="SH3DOMAIN"/>
</dbReference>
<dbReference type="GO" id="GO:0005543">
    <property type="term" value="F:phospholipid binding"/>
    <property type="evidence" value="ECO:0007669"/>
    <property type="project" value="TreeGrafter"/>
</dbReference>
<reference evidence="17 18" key="1">
    <citation type="submission" date="2020-06" db="EMBL/GenBank/DDBJ databases">
        <authorList>
            <consortium name="Wellcome Sanger Institute Data Sharing"/>
        </authorList>
    </citation>
    <scope>NUCLEOTIDE SEQUENCE [LARGE SCALE GENOMIC DNA]</scope>
</reference>
<comment type="subcellular location">
    <subcellularLocation>
        <location evidence="1">Cell membrane</location>
        <topology evidence="1">Peripheral membrane protein</topology>
        <orientation evidence="1">Cytoplasmic side</orientation>
    </subcellularLocation>
    <subcellularLocation>
        <location evidence="2">Cytoplasm</location>
    </subcellularLocation>
</comment>
<dbReference type="SMART" id="SM00326">
    <property type="entry name" value="SH3"/>
    <property type="match status" value="1"/>
</dbReference>
<dbReference type="PANTHER" id="PTHR23065">
    <property type="entry name" value="PROLINE-SERINE-THREONINE PHOSPHATASE INTERACTING PROTEIN 1"/>
    <property type="match status" value="1"/>
</dbReference>
<evidence type="ECO:0000259" key="15">
    <source>
        <dbReference type="PROSITE" id="PS50002"/>
    </source>
</evidence>
<evidence type="ECO:0000313" key="17">
    <source>
        <dbReference type="Ensembl" id="ENSDCDP00010057517.1"/>
    </source>
</evidence>
<sequence>MSSNGDLQDVGSCESFWEPSNYKRTVKRIDDGYKLCSELIICFQERAKIEKSYSQQLNDWAKKWRGAVEKGPQYGTLEKAWHAFMNAADRLSEIHMQLRDHLAVEDSEKIRNWQKSAFHKQMIGGFRETKDAEEGFRKAQKPWVRKLKDVESTKKSYHQACKEERTAVTRETHAKADPTKSQDEVRKFTDRVERCSQESEKAKDRYEKALEELNRCNPRYMEDMEQVFEITQEAEQKRLCFFKEVLLDIHKHLDLSSSDGFKALYRDLSQTITAASDVEDLRWWRNTHGPGMSMNWPQFEEWSPEANRSISRKERNSKADDVVTLTNIVSAVEESHTSQENTRGGKDYSSDWSDEESPKKYIVAGVRVRALYDYTGQESDELSFKAGEELLKLGEEDEQGWCKGQLDSGEVGLYPANYVQIVMS</sequence>
<keyword evidence="7 12" id="KW-0175">Coiled coil</keyword>
<dbReference type="GO" id="GO:0097320">
    <property type="term" value="P:plasma membrane tubulation"/>
    <property type="evidence" value="ECO:0007669"/>
    <property type="project" value="TreeGrafter"/>
</dbReference>
<dbReference type="Proteomes" id="UP000694580">
    <property type="component" value="Chromosome 16"/>
</dbReference>
<dbReference type="SUPFAM" id="SSF103657">
    <property type="entry name" value="BAR/IMD domain-like"/>
    <property type="match status" value="1"/>
</dbReference>
<evidence type="ECO:0000256" key="9">
    <source>
        <dbReference type="ARBA" id="ARBA00055545"/>
    </source>
</evidence>
<keyword evidence="6" id="KW-0597">Phosphoprotein</keyword>
<dbReference type="GeneTree" id="ENSGT00950000182973"/>
<dbReference type="GO" id="GO:0005886">
    <property type="term" value="C:plasma membrane"/>
    <property type="evidence" value="ECO:0007669"/>
    <property type="project" value="UniProtKB-SubCell"/>
</dbReference>